<dbReference type="EMBL" id="FPAS01000001">
    <property type="protein sequence ID" value="SFT42129.1"/>
    <property type="molecule type" value="Genomic_DNA"/>
</dbReference>
<organism evidence="1 2">
    <name type="scientific">Lishizhenia tianjinensis</name>
    <dbReference type="NCBI Taxonomy" id="477690"/>
    <lineage>
        <taxon>Bacteria</taxon>
        <taxon>Pseudomonadati</taxon>
        <taxon>Bacteroidota</taxon>
        <taxon>Flavobacteriia</taxon>
        <taxon>Flavobacteriales</taxon>
        <taxon>Crocinitomicaceae</taxon>
        <taxon>Lishizhenia</taxon>
    </lineage>
</organism>
<gene>
    <name evidence="1" type="ORF">SAMN05216474_0468</name>
</gene>
<evidence type="ECO:0000313" key="1">
    <source>
        <dbReference type="EMBL" id="SFT42129.1"/>
    </source>
</evidence>
<dbReference type="AlphaFoldDB" id="A0A1I6XUI8"/>
<dbReference type="STRING" id="477690.SAMN05216474_0468"/>
<proteinExistence type="predicted"/>
<protein>
    <submittedName>
        <fullName evidence="1">Uncharacterized protein</fullName>
    </submittedName>
</protein>
<sequence length="210" mass="24144">MPLLAIALITLLSCNNQNKIPENFDFGQVSNGLYTNDYFEMEVHFDPNWAVQNKEEMNNLIEMGNELVSEGDEEMKKLIEASKVNTAYLLTVFKYEVGTPVEFNPSFMIIAENTKNFSRIKDGGDYLVEAKKTLKQTPMNYSFNKPVYEKIINNTSYHILEAELSYVGKSITQEYISTVKNGFSLLFTLSYSTEEEKSELYKVLNKIKMK</sequence>
<name>A0A1I6XUI8_9FLAO</name>
<keyword evidence="2" id="KW-1185">Reference proteome</keyword>
<evidence type="ECO:0000313" key="2">
    <source>
        <dbReference type="Proteomes" id="UP000236454"/>
    </source>
</evidence>
<accession>A0A1I6XUI8</accession>
<reference evidence="1 2" key="1">
    <citation type="submission" date="2016-10" db="EMBL/GenBank/DDBJ databases">
        <authorList>
            <person name="de Groot N.N."/>
        </authorList>
    </citation>
    <scope>NUCLEOTIDE SEQUENCE [LARGE SCALE GENOMIC DNA]</scope>
    <source>
        <strain evidence="1 2">CGMCC 1.7005</strain>
    </source>
</reference>
<dbReference type="Proteomes" id="UP000236454">
    <property type="component" value="Unassembled WGS sequence"/>
</dbReference>